<keyword evidence="8" id="KW-1185">Reference proteome</keyword>
<evidence type="ECO:0000256" key="2">
    <source>
        <dbReference type="ARBA" id="ARBA00022475"/>
    </source>
</evidence>
<dbReference type="InterPro" id="IPR050833">
    <property type="entry name" value="Poly_Biosynth_Transport"/>
</dbReference>
<keyword evidence="2" id="KW-1003">Cell membrane</keyword>
<dbReference type="eggNOG" id="COG2244">
    <property type="taxonomic scope" value="Bacteria"/>
</dbReference>
<keyword evidence="4 6" id="KW-1133">Transmembrane helix</keyword>
<organism evidence="7 8">
    <name type="scientific">Fulvivirga imtechensis AK7</name>
    <dbReference type="NCBI Taxonomy" id="1237149"/>
    <lineage>
        <taxon>Bacteria</taxon>
        <taxon>Pseudomonadati</taxon>
        <taxon>Bacteroidota</taxon>
        <taxon>Cytophagia</taxon>
        <taxon>Cytophagales</taxon>
        <taxon>Fulvivirgaceae</taxon>
        <taxon>Fulvivirga</taxon>
    </lineage>
</organism>
<dbReference type="PANTHER" id="PTHR30250:SF11">
    <property type="entry name" value="O-ANTIGEN TRANSPORTER-RELATED"/>
    <property type="match status" value="1"/>
</dbReference>
<feature type="transmembrane region" description="Helical" evidence="6">
    <location>
        <begin position="85"/>
        <end position="105"/>
    </location>
</feature>
<keyword evidence="5 6" id="KW-0472">Membrane</keyword>
<protein>
    <submittedName>
        <fullName evidence="7">Polysaccharide biosynthesis protein</fullName>
    </submittedName>
</protein>
<feature type="transmembrane region" description="Helical" evidence="6">
    <location>
        <begin position="360"/>
        <end position="382"/>
    </location>
</feature>
<dbReference type="RefSeq" id="WP_009580952.1">
    <property type="nucleotide sequence ID" value="NZ_AMZN01000051.1"/>
</dbReference>
<feature type="transmembrane region" description="Helical" evidence="6">
    <location>
        <begin position="148"/>
        <end position="169"/>
    </location>
</feature>
<feature type="transmembrane region" description="Helical" evidence="6">
    <location>
        <begin position="388"/>
        <end position="406"/>
    </location>
</feature>
<evidence type="ECO:0000256" key="3">
    <source>
        <dbReference type="ARBA" id="ARBA00022692"/>
    </source>
</evidence>
<accession>L8JP27</accession>
<dbReference type="EMBL" id="AMZN01000051">
    <property type="protein sequence ID" value="ELR70595.1"/>
    <property type="molecule type" value="Genomic_DNA"/>
</dbReference>
<name>L8JP27_9BACT</name>
<reference evidence="7 8" key="1">
    <citation type="submission" date="2012-12" db="EMBL/GenBank/DDBJ databases">
        <title>Genome assembly of Fulvivirga imtechensis AK7.</title>
        <authorList>
            <person name="Nupur N."/>
            <person name="Khatri I."/>
            <person name="Kumar R."/>
            <person name="Subramanian S."/>
            <person name="Pinnaka A."/>
        </authorList>
    </citation>
    <scope>NUCLEOTIDE SEQUENCE [LARGE SCALE GENOMIC DNA]</scope>
    <source>
        <strain evidence="7 8">AK7</strain>
    </source>
</reference>
<evidence type="ECO:0000256" key="6">
    <source>
        <dbReference type="SAM" id="Phobius"/>
    </source>
</evidence>
<comment type="subcellular location">
    <subcellularLocation>
        <location evidence="1">Cell membrane</location>
        <topology evidence="1">Multi-pass membrane protein</topology>
    </subcellularLocation>
</comment>
<dbReference type="OrthoDB" id="1495589at2"/>
<comment type="caution">
    <text evidence="7">The sequence shown here is derived from an EMBL/GenBank/DDBJ whole genome shotgun (WGS) entry which is preliminary data.</text>
</comment>
<feature type="transmembrane region" description="Helical" evidence="6">
    <location>
        <begin position="39"/>
        <end position="64"/>
    </location>
</feature>
<dbReference type="AlphaFoldDB" id="L8JP27"/>
<proteinExistence type="predicted"/>
<dbReference type="PANTHER" id="PTHR30250">
    <property type="entry name" value="PST FAMILY PREDICTED COLANIC ACID TRANSPORTER"/>
    <property type="match status" value="1"/>
</dbReference>
<feature type="transmembrane region" description="Helical" evidence="6">
    <location>
        <begin position="175"/>
        <end position="193"/>
    </location>
</feature>
<evidence type="ECO:0000256" key="4">
    <source>
        <dbReference type="ARBA" id="ARBA00022989"/>
    </source>
</evidence>
<keyword evidence="3 6" id="KW-0812">Transmembrane</keyword>
<feature type="transmembrane region" description="Helical" evidence="6">
    <location>
        <begin position="111"/>
        <end position="128"/>
    </location>
</feature>
<gene>
    <name evidence="7" type="ORF">C900_03576</name>
</gene>
<feature type="transmembrane region" description="Helical" evidence="6">
    <location>
        <begin position="293"/>
        <end position="313"/>
    </location>
</feature>
<evidence type="ECO:0000313" key="8">
    <source>
        <dbReference type="Proteomes" id="UP000011135"/>
    </source>
</evidence>
<feature type="transmembrane region" description="Helical" evidence="6">
    <location>
        <begin position="442"/>
        <end position="460"/>
    </location>
</feature>
<dbReference type="Proteomes" id="UP000011135">
    <property type="component" value="Unassembled WGS sequence"/>
</dbReference>
<dbReference type="PATRIC" id="fig|1237149.3.peg.3336"/>
<feature type="transmembrane region" description="Helical" evidence="6">
    <location>
        <begin position="418"/>
        <end position="436"/>
    </location>
</feature>
<evidence type="ECO:0000313" key="7">
    <source>
        <dbReference type="EMBL" id="ELR70595.1"/>
    </source>
</evidence>
<dbReference type="GO" id="GO:0005886">
    <property type="term" value="C:plasma membrane"/>
    <property type="evidence" value="ECO:0007669"/>
    <property type="project" value="UniProtKB-SubCell"/>
</dbReference>
<sequence length="470" mass="53458">MLKKLFSHTAIYGLGDQLSKVAHFLALPLITQDLTATDYGISGIITAYTTAVSVFAALGLKVVLVNSFFKSPGHYKWLWRQVYGFLVLWNFVYAAILAMIIYFAVPEEAFHDRWLIVILNVAPLVLFGQTKNLGRTYYQMNQQPRQVAVRNIVFGISTVLLNVFFISYMKLGYMGWFWTNCIIGILTSLSYFYPVNFILKITPIFNFKWRLIRHSLKVSLPTIPHFYSGYLLNSSDRLVMDLLKVSTGDLGKYNVAYTVSGIMGSLGNASAMSVGPLLNKMYKAGNDEAAKKLVIILQIIFFVTSFGLCIWMKEVFAFLIRNETLAAMYPLGIIIVMSYNYRPMYFGANAKLMFAEKTNVLWRVTLVAGILNVLLNLILIPLFGFEMAAYTTFAALMYMGYAGFYYKVFKEINSVNYYPAFWIALTVLLTVLAIYFVEYPLYLKLLISVVMALTGMFFIFKMNRSLKGLD</sequence>
<dbReference type="STRING" id="1237149.C900_03576"/>
<evidence type="ECO:0000256" key="5">
    <source>
        <dbReference type="ARBA" id="ARBA00023136"/>
    </source>
</evidence>
<feature type="transmembrane region" description="Helical" evidence="6">
    <location>
        <begin position="319"/>
        <end position="339"/>
    </location>
</feature>
<evidence type="ECO:0000256" key="1">
    <source>
        <dbReference type="ARBA" id="ARBA00004651"/>
    </source>
</evidence>